<proteinExistence type="predicted"/>
<gene>
    <name evidence="2" type="ORF">FRACYDRAFT_238423</name>
</gene>
<evidence type="ECO:0000313" key="3">
    <source>
        <dbReference type="Proteomes" id="UP000095751"/>
    </source>
</evidence>
<feature type="region of interest" description="Disordered" evidence="1">
    <location>
        <begin position="91"/>
        <end position="111"/>
    </location>
</feature>
<dbReference type="EMBL" id="KV784357">
    <property type="protein sequence ID" value="OEU17992.1"/>
    <property type="molecule type" value="Genomic_DNA"/>
</dbReference>
<evidence type="ECO:0000256" key="1">
    <source>
        <dbReference type="SAM" id="MobiDB-lite"/>
    </source>
</evidence>
<reference evidence="2 3" key="1">
    <citation type="submission" date="2016-09" db="EMBL/GenBank/DDBJ databases">
        <title>Extensive genetic diversity and differential bi-allelic expression allows diatom success in the polar Southern Ocean.</title>
        <authorList>
            <consortium name="DOE Joint Genome Institute"/>
            <person name="Mock T."/>
            <person name="Otillar R.P."/>
            <person name="Strauss J."/>
            <person name="Dupont C."/>
            <person name="Frickenhaus S."/>
            <person name="Maumus F."/>
            <person name="Mcmullan M."/>
            <person name="Sanges R."/>
            <person name="Schmutz J."/>
            <person name="Toseland A."/>
            <person name="Valas R."/>
            <person name="Veluchamy A."/>
            <person name="Ward B.J."/>
            <person name="Allen A."/>
            <person name="Barry K."/>
            <person name="Falciatore A."/>
            <person name="Ferrante M."/>
            <person name="Fortunato A.E."/>
            <person name="Gloeckner G."/>
            <person name="Gruber A."/>
            <person name="Hipkin R."/>
            <person name="Janech M."/>
            <person name="Kroth P."/>
            <person name="Leese F."/>
            <person name="Lindquist E."/>
            <person name="Lyon B.R."/>
            <person name="Martin J."/>
            <person name="Mayer C."/>
            <person name="Parker M."/>
            <person name="Quesneville H."/>
            <person name="Raymond J."/>
            <person name="Uhlig C."/>
            <person name="Valentin K.U."/>
            <person name="Worden A.Z."/>
            <person name="Armbrust E.V."/>
            <person name="Bowler C."/>
            <person name="Green B."/>
            <person name="Moulton V."/>
            <person name="Van Oosterhout C."/>
            <person name="Grigoriev I."/>
        </authorList>
    </citation>
    <scope>NUCLEOTIDE SEQUENCE [LARGE SCALE GENOMIC DNA]</scope>
    <source>
        <strain evidence="2 3">CCMP1102</strain>
    </source>
</reference>
<dbReference type="InParanoid" id="A0A1E7FIJ0"/>
<evidence type="ECO:0000313" key="2">
    <source>
        <dbReference type="EMBL" id="OEU17992.1"/>
    </source>
</evidence>
<protein>
    <submittedName>
        <fullName evidence="2">Uncharacterized protein</fullName>
    </submittedName>
</protein>
<dbReference type="KEGG" id="fcy:FRACYDRAFT_238423"/>
<organism evidence="2 3">
    <name type="scientific">Fragilariopsis cylindrus CCMP1102</name>
    <dbReference type="NCBI Taxonomy" id="635003"/>
    <lineage>
        <taxon>Eukaryota</taxon>
        <taxon>Sar</taxon>
        <taxon>Stramenopiles</taxon>
        <taxon>Ochrophyta</taxon>
        <taxon>Bacillariophyta</taxon>
        <taxon>Bacillariophyceae</taxon>
        <taxon>Bacillariophycidae</taxon>
        <taxon>Bacillariales</taxon>
        <taxon>Bacillariaceae</taxon>
        <taxon>Fragilariopsis</taxon>
    </lineage>
</organism>
<name>A0A1E7FIJ0_9STRA</name>
<sequence>MTFCLGKKDQKIIFSFRREHLLRTSSVTKNKKRSVPRLVPSVAPNHDPRFNTKCRTKKKVCFVPTIGILFCFEYYTEGRTTENFYDIIKSTRGTPNNNNKKKKKKIKETNMNSVSSDPVQELYKVIALSSATSDEKNGIKNCLNLVLLQQDYKLNTIKENVIVALNFDYGIGDTSTAMPMSMPSSASAAAAGTSSAAAAAAAAGTAELSLRQRHYHRACHDDAPSNYDAFKITKNEEERYRNTHTTGSVLSIDRISELLTGLITQSTPMYIHNDFFRSATQMNLKYDFHFTRVLRVLTFLK</sequence>
<keyword evidence="3" id="KW-1185">Reference proteome</keyword>
<dbReference type="AlphaFoldDB" id="A0A1E7FIJ0"/>
<dbReference type="Proteomes" id="UP000095751">
    <property type="component" value="Unassembled WGS sequence"/>
</dbReference>
<accession>A0A1E7FIJ0</accession>